<keyword evidence="4 8" id="KW-0479">Metal-binding</keyword>
<reference evidence="9" key="2">
    <citation type="journal article" date="2023" name="IMA Fungus">
        <title>Comparative genomic study of the Penicillium genus elucidates a diverse pangenome and 15 lateral gene transfer events.</title>
        <authorList>
            <person name="Petersen C."/>
            <person name="Sorensen T."/>
            <person name="Nielsen M.R."/>
            <person name="Sondergaard T.E."/>
            <person name="Sorensen J.L."/>
            <person name="Fitzpatrick D.A."/>
            <person name="Frisvad J.C."/>
            <person name="Nielsen K.L."/>
        </authorList>
    </citation>
    <scope>NUCLEOTIDE SEQUENCE</scope>
    <source>
        <strain evidence="9">IBT 30069</strain>
    </source>
</reference>
<comment type="caution">
    <text evidence="9">The sequence shown here is derived from an EMBL/GenBank/DDBJ whole genome shotgun (WGS) entry which is preliminary data.</text>
</comment>
<dbReference type="SUPFAM" id="SSF48264">
    <property type="entry name" value="Cytochrome P450"/>
    <property type="match status" value="1"/>
</dbReference>
<dbReference type="GO" id="GO:0020037">
    <property type="term" value="F:heme binding"/>
    <property type="evidence" value="ECO:0007669"/>
    <property type="project" value="InterPro"/>
</dbReference>
<dbReference type="InterPro" id="IPR001128">
    <property type="entry name" value="Cyt_P450"/>
</dbReference>
<evidence type="ECO:0000256" key="6">
    <source>
        <dbReference type="ARBA" id="ARBA00023004"/>
    </source>
</evidence>
<evidence type="ECO:0000256" key="7">
    <source>
        <dbReference type="ARBA" id="ARBA00023033"/>
    </source>
</evidence>
<dbReference type="OrthoDB" id="1470350at2759"/>
<dbReference type="PANTHER" id="PTHR24287">
    <property type="entry name" value="P450, PUTATIVE (EUROFUNG)-RELATED"/>
    <property type="match status" value="1"/>
</dbReference>
<dbReference type="Pfam" id="PF00067">
    <property type="entry name" value="p450"/>
    <property type="match status" value="1"/>
</dbReference>
<protein>
    <submittedName>
        <fullName evidence="9">N-alkane-inducible cytochrome P450</fullName>
    </submittedName>
</protein>
<reference evidence="9" key="1">
    <citation type="submission" date="2022-11" db="EMBL/GenBank/DDBJ databases">
        <authorList>
            <person name="Petersen C."/>
        </authorList>
    </citation>
    <scope>NUCLEOTIDE SEQUENCE</scope>
    <source>
        <strain evidence="9">IBT 30069</strain>
    </source>
</reference>
<evidence type="ECO:0000256" key="3">
    <source>
        <dbReference type="ARBA" id="ARBA00022617"/>
    </source>
</evidence>
<name>A0A9W9K9R1_9EURO</name>
<evidence type="ECO:0000313" key="10">
    <source>
        <dbReference type="Proteomes" id="UP001149165"/>
    </source>
</evidence>
<keyword evidence="3 8" id="KW-0349">Heme</keyword>
<dbReference type="Proteomes" id="UP001149165">
    <property type="component" value="Unassembled WGS sequence"/>
</dbReference>
<gene>
    <name evidence="9" type="ORF">N7456_007953</name>
</gene>
<evidence type="ECO:0000256" key="5">
    <source>
        <dbReference type="ARBA" id="ARBA00023002"/>
    </source>
</evidence>
<keyword evidence="10" id="KW-1185">Reference proteome</keyword>
<accession>A0A9W9K9R1</accession>
<dbReference type="AlphaFoldDB" id="A0A9W9K9R1"/>
<sequence>MPGYLFGFDHLWTLIEAYGAKESLECVHSWHTEFGNTFNLPFGVGRTVVQTCDPKNIQAVLALKFNDFDIAIRQKPFGPLLGNGIFVSDGKAWEHSRALLRPNFVRNQISDIAVYEKHVSQLIKHIPTIDSATEFLFGKSIDTLGSGESQNGNNSFAENFTVSQAGSLTRLLLGPLVVFHRDPAFVKASEESRNYVKRIVEETLEQRALQEEKSSSAGQSYVFLDELAKQTQDEKMLTDQLLNILLAGRDTTAALLSVTFFLLAKREDVWSKLRSEVLKLEGKRPGFEDLKSMTYLQWVMNETLRMYPIVPLNLRVANKNTVLPTGGGPSGNQPIFIRKGQEVQWSLYAAQRLPEVYGEDSNEFKPERWEKIRPGWAYVPFSGGPRVCIGKQFALTEAGYTIVRLLQEFTQIESRTSEPFKAHVGLALSSEYGAKVCLTPAQA</sequence>
<dbReference type="CDD" id="cd11063">
    <property type="entry name" value="CYP52"/>
    <property type="match status" value="1"/>
</dbReference>
<dbReference type="GO" id="GO:0005506">
    <property type="term" value="F:iron ion binding"/>
    <property type="evidence" value="ECO:0007669"/>
    <property type="project" value="InterPro"/>
</dbReference>
<dbReference type="PROSITE" id="PS00086">
    <property type="entry name" value="CYTOCHROME_P450"/>
    <property type="match status" value="1"/>
</dbReference>
<dbReference type="GO" id="GO:0016712">
    <property type="term" value="F:oxidoreductase activity, acting on paired donors, with incorporation or reduction of molecular oxygen, reduced flavin or flavoprotein as one donor, and incorporation of one atom of oxygen"/>
    <property type="evidence" value="ECO:0007669"/>
    <property type="project" value="InterPro"/>
</dbReference>
<dbReference type="InterPro" id="IPR017972">
    <property type="entry name" value="Cyt_P450_CS"/>
</dbReference>
<dbReference type="PRINTS" id="PR00385">
    <property type="entry name" value="P450"/>
</dbReference>
<dbReference type="InterPro" id="IPR036396">
    <property type="entry name" value="Cyt_P450_sf"/>
</dbReference>
<evidence type="ECO:0000256" key="8">
    <source>
        <dbReference type="RuleBase" id="RU000461"/>
    </source>
</evidence>
<evidence type="ECO:0000256" key="2">
    <source>
        <dbReference type="ARBA" id="ARBA00010617"/>
    </source>
</evidence>
<dbReference type="PRINTS" id="PR01239">
    <property type="entry name" value="EP450IICYP52"/>
</dbReference>
<dbReference type="InterPro" id="IPR002974">
    <property type="entry name" value="Cyt_P450_E_CYP52_ascomycetes"/>
</dbReference>
<evidence type="ECO:0000256" key="1">
    <source>
        <dbReference type="ARBA" id="ARBA00001971"/>
    </source>
</evidence>
<dbReference type="GO" id="GO:0043386">
    <property type="term" value="P:mycotoxin biosynthetic process"/>
    <property type="evidence" value="ECO:0007669"/>
    <property type="project" value="UniProtKB-ARBA"/>
</dbReference>
<dbReference type="Gene3D" id="1.10.630.10">
    <property type="entry name" value="Cytochrome P450"/>
    <property type="match status" value="1"/>
</dbReference>
<evidence type="ECO:0000313" key="9">
    <source>
        <dbReference type="EMBL" id="KAJ5097232.1"/>
    </source>
</evidence>
<organism evidence="9 10">
    <name type="scientific">Penicillium angulare</name>
    <dbReference type="NCBI Taxonomy" id="116970"/>
    <lineage>
        <taxon>Eukaryota</taxon>
        <taxon>Fungi</taxon>
        <taxon>Dikarya</taxon>
        <taxon>Ascomycota</taxon>
        <taxon>Pezizomycotina</taxon>
        <taxon>Eurotiomycetes</taxon>
        <taxon>Eurotiomycetidae</taxon>
        <taxon>Eurotiales</taxon>
        <taxon>Aspergillaceae</taxon>
        <taxon>Penicillium</taxon>
    </lineage>
</organism>
<comment type="cofactor">
    <cofactor evidence="1">
        <name>heme</name>
        <dbReference type="ChEBI" id="CHEBI:30413"/>
    </cofactor>
</comment>
<dbReference type="InterPro" id="IPR047146">
    <property type="entry name" value="Cyt_P450_E_CYP52_fungi"/>
</dbReference>
<dbReference type="EMBL" id="JAPQKH010000005">
    <property type="protein sequence ID" value="KAJ5097232.1"/>
    <property type="molecule type" value="Genomic_DNA"/>
</dbReference>
<dbReference type="PANTHER" id="PTHR24287:SF1">
    <property type="entry name" value="P450, PUTATIVE (EUROFUNG)-RELATED"/>
    <property type="match status" value="1"/>
</dbReference>
<proteinExistence type="inferred from homology"/>
<evidence type="ECO:0000256" key="4">
    <source>
        <dbReference type="ARBA" id="ARBA00022723"/>
    </source>
</evidence>
<comment type="similarity">
    <text evidence="2 8">Belongs to the cytochrome P450 family.</text>
</comment>
<keyword evidence="5 8" id="KW-0560">Oxidoreductase</keyword>
<keyword evidence="7 8" id="KW-0503">Monooxygenase</keyword>
<keyword evidence="6 8" id="KW-0408">Iron</keyword>